<dbReference type="InterPro" id="IPR035919">
    <property type="entry name" value="EAL_sf"/>
</dbReference>
<comment type="caution">
    <text evidence="2">The sequence shown here is derived from an EMBL/GenBank/DDBJ whole genome shotgun (WGS) entry which is preliminary data.</text>
</comment>
<protein>
    <submittedName>
        <fullName evidence="2">C-di-GMP-specific phosphodiesterase</fullName>
    </submittedName>
</protein>
<organism evidence="2 3">
    <name type="scientific">Lacticaseibacillus manihotivorans DSM 13343 = JCM 12514</name>
    <dbReference type="NCBI Taxonomy" id="1423769"/>
    <lineage>
        <taxon>Bacteria</taxon>
        <taxon>Bacillati</taxon>
        <taxon>Bacillota</taxon>
        <taxon>Bacilli</taxon>
        <taxon>Lactobacillales</taxon>
        <taxon>Lactobacillaceae</taxon>
        <taxon>Lacticaseibacillus</taxon>
    </lineage>
</organism>
<reference evidence="2 3" key="1">
    <citation type="journal article" date="2015" name="Genome Announc.">
        <title>Expanding the biotechnology potential of lactobacilli through comparative genomics of 213 strains and associated genera.</title>
        <authorList>
            <person name="Sun Z."/>
            <person name="Harris H.M."/>
            <person name="McCann A."/>
            <person name="Guo C."/>
            <person name="Argimon S."/>
            <person name="Zhang W."/>
            <person name="Yang X."/>
            <person name="Jeffery I.B."/>
            <person name="Cooney J.C."/>
            <person name="Kagawa T.F."/>
            <person name="Liu W."/>
            <person name="Song Y."/>
            <person name="Salvetti E."/>
            <person name="Wrobel A."/>
            <person name="Rasinkangas P."/>
            <person name="Parkhill J."/>
            <person name="Rea M.C."/>
            <person name="O'Sullivan O."/>
            <person name="Ritari J."/>
            <person name="Douillard F.P."/>
            <person name="Paul Ross R."/>
            <person name="Yang R."/>
            <person name="Briner A.E."/>
            <person name="Felis G.E."/>
            <person name="de Vos W.M."/>
            <person name="Barrangou R."/>
            <person name="Klaenhammer T.R."/>
            <person name="Caufield P.W."/>
            <person name="Cui Y."/>
            <person name="Zhang H."/>
            <person name="O'Toole P.W."/>
        </authorList>
    </citation>
    <scope>NUCLEOTIDE SEQUENCE [LARGE SCALE GENOMIC DNA]</scope>
    <source>
        <strain evidence="2 3">DSM 13343</strain>
    </source>
</reference>
<dbReference type="InterPro" id="IPR001633">
    <property type="entry name" value="EAL_dom"/>
</dbReference>
<proteinExistence type="predicted"/>
<dbReference type="SUPFAM" id="SSF141868">
    <property type="entry name" value="EAL domain-like"/>
    <property type="match status" value="1"/>
</dbReference>
<dbReference type="AlphaFoldDB" id="A0A0R1Q8X9"/>
<accession>A0A0R1Q8X9</accession>
<dbReference type="RefSeq" id="WP_056964982.1">
    <property type="nucleotide sequence ID" value="NZ_AZEU01000295.1"/>
</dbReference>
<gene>
    <name evidence="2" type="ORF">FD01_GL002534</name>
</gene>
<evidence type="ECO:0000259" key="1">
    <source>
        <dbReference type="PROSITE" id="PS50883"/>
    </source>
</evidence>
<dbReference type="Proteomes" id="UP000051790">
    <property type="component" value="Unassembled WGS sequence"/>
</dbReference>
<feature type="domain" description="EAL" evidence="1">
    <location>
        <begin position="1"/>
        <end position="236"/>
    </location>
</feature>
<dbReference type="PATRIC" id="fig|1423769.4.peg.2736"/>
<sequence length="236" mass="26433">MRSVSHFKGEQAMITFYGQPKFANIDNATTASGYELLIRQQVDGRWLLPEDFTALPSDQFEYLLRKALQAIPSTITRVSFNLERVHFINPAFLDMVQHVQADTDVTLTVELTERYDPNIDNLTIVQAAKAFFDAGIEVVVDDVGSGNNLPGLVEALTPYVVGYKFGIQNLRPYATDADLRDRLGFWAEQAERKAKRFEIAGVESLDDVENTQAIPACSDIQGYYFGQPVPLCTEDL</sequence>
<keyword evidence="3" id="KW-1185">Reference proteome</keyword>
<evidence type="ECO:0000313" key="2">
    <source>
        <dbReference type="EMBL" id="KRL39428.1"/>
    </source>
</evidence>
<dbReference type="Gene3D" id="3.20.20.450">
    <property type="entry name" value="EAL domain"/>
    <property type="match status" value="1"/>
</dbReference>
<dbReference type="OrthoDB" id="9805474at2"/>
<name>A0A0R1Q8X9_9LACO</name>
<evidence type="ECO:0000313" key="3">
    <source>
        <dbReference type="Proteomes" id="UP000051790"/>
    </source>
</evidence>
<dbReference type="EMBL" id="AZEU01000295">
    <property type="protein sequence ID" value="KRL39428.1"/>
    <property type="molecule type" value="Genomic_DNA"/>
</dbReference>
<dbReference type="PROSITE" id="PS50883">
    <property type="entry name" value="EAL"/>
    <property type="match status" value="1"/>
</dbReference>